<protein>
    <recommendedName>
        <fullName evidence="3">F-box domain-containing protein</fullName>
    </recommendedName>
</protein>
<dbReference type="HOGENOM" id="CLU_1402891_0_0_1"/>
<sequence>MSVNRLPDEILQIILQHVLLDPDPRLICTTLSPAQWDYTLMFQFIAPRDVVRARSLLQVSKRWNPIVLQFLYACVIISKVHHASDVITRVKSEPVLGRRIKSLWMHAGNLQLWTDIVSHTHKITLVYLNIDALEGSEEIARAFLTSLNPETVYLHWTQRRGQPWISSVLLACVRMFWTNMVCGLLLPPDVPMRA</sequence>
<evidence type="ECO:0000313" key="1">
    <source>
        <dbReference type="EMBL" id="EKM49684.1"/>
    </source>
</evidence>
<dbReference type="OrthoDB" id="10548153at2759"/>
<name>K5VSX9_PHACS</name>
<gene>
    <name evidence="1" type="ORF">PHACADRAFT_265253</name>
</gene>
<keyword evidence="2" id="KW-1185">Reference proteome</keyword>
<evidence type="ECO:0000313" key="2">
    <source>
        <dbReference type="Proteomes" id="UP000008370"/>
    </source>
</evidence>
<accession>K5VSX9</accession>
<dbReference type="GeneID" id="18919057"/>
<dbReference type="KEGG" id="pco:PHACADRAFT_265253"/>
<dbReference type="AlphaFoldDB" id="K5VSX9"/>
<organism evidence="1 2">
    <name type="scientific">Phanerochaete carnosa (strain HHB-10118-sp)</name>
    <name type="common">White-rot fungus</name>
    <name type="synonym">Peniophora carnosa</name>
    <dbReference type="NCBI Taxonomy" id="650164"/>
    <lineage>
        <taxon>Eukaryota</taxon>
        <taxon>Fungi</taxon>
        <taxon>Dikarya</taxon>
        <taxon>Basidiomycota</taxon>
        <taxon>Agaricomycotina</taxon>
        <taxon>Agaricomycetes</taxon>
        <taxon>Polyporales</taxon>
        <taxon>Phanerochaetaceae</taxon>
        <taxon>Phanerochaete</taxon>
    </lineage>
</organism>
<dbReference type="RefSeq" id="XP_007401742.1">
    <property type="nucleotide sequence ID" value="XM_007401680.1"/>
</dbReference>
<evidence type="ECO:0008006" key="3">
    <source>
        <dbReference type="Google" id="ProtNLM"/>
    </source>
</evidence>
<dbReference type="EMBL" id="JH930480">
    <property type="protein sequence ID" value="EKM49684.1"/>
    <property type="molecule type" value="Genomic_DNA"/>
</dbReference>
<dbReference type="Proteomes" id="UP000008370">
    <property type="component" value="Unassembled WGS sequence"/>
</dbReference>
<proteinExistence type="predicted"/>
<reference evidence="1 2" key="1">
    <citation type="journal article" date="2012" name="BMC Genomics">
        <title>Comparative genomics of the white-rot fungi, Phanerochaete carnosa and P. chrysosporium, to elucidate the genetic basis of the distinct wood types they colonize.</title>
        <authorList>
            <person name="Suzuki H."/>
            <person name="MacDonald J."/>
            <person name="Syed K."/>
            <person name="Salamov A."/>
            <person name="Hori C."/>
            <person name="Aerts A."/>
            <person name="Henrissat B."/>
            <person name="Wiebenga A."/>
            <person name="vanKuyk P.A."/>
            <person name="Barry K."/>
            <person name="Lindquist E."/>
            <person name="LaButti K."/>
            <person name="Lapidus A."/>
            <person name="Lucas S."/>
            <person name="Coutinho P."/>
            <person name="Gong Y."/>
            <person name="Samejima M."/>
            <person name="Mahadevan R."/>
            <person name="Abou-Zaid M."/>
            <person name="de Vries R.P."/>
            <person name="Igarashi K."/>
            <person name="Yadav J.S."/>
            <person name="Grigoriev I.V."/>
            <person name="Master E.R."/>
        </authorList>
    </citation>
    <scope>NUCLEOTIDE SEQUENCE [LARGE SCALE GENOMIC DNA]</scope>
    <source>
        <strain evidence="1 2">HHB-10118-sp</strain>
    </source>
</reference>
<dbReference type="InParanoid" id="K5VSX9"/>